<dbReference type="Proteomes" id="UP000789366">
    <property type="component" value="Unassembled WGS sequence"/>
</dbReference>
<sequence>EWNKKEKDDIIQKYSSEGNLIIDINKEEQKIAKKERKNKKRNDKVKAI</sequence>
<proteinExistence type="predicted"/>
<keyword evidence="2" id="KW-1185">Reference proteome</keyword>
<reference evidence="1" key="1">
    <citation type="submission" date="2021-06" db="EMBL/GenBank/DDBJ databases">
        <authorList>
            <person name="Kallberg Y."/>
            <person name="Tangrot J."/>
            <person name="Rosling A."/>
        </authorList>
    </citation>
    <scope>NUCLEOTIDE SEQUENCE</scope>
    <source>
        <strain evidence="1">28 12/20/2015</strain>
    </source>
</reference>
<feature type="non-terminal residue" evidence="1">
    <location>
        <position position="1"/>
    </location>
</feature>
<evidence type="ECO:0000313" key="1">
    <source>
        <dbReference type="EMBL" id="CAG8785778.1"/>
    </source>
</evidence>
<name>A0ACA9RBH0_9GLOM</name>
<accession>A0ACA9RBH0</accession>
<organism evidence="1 2">
    <name type="scientific">Cetraspora pellucida</name>
    <dbReference type="NCBI Taxonomy" id="1433469"/>
    <lineage>
        <taxon>Eukaryota</taxon>
        <taxon>Fungi</taxon>
        <taxon>Fungi incertae sedis</taxon>
        <taxon>Mucoromycota</taxon>
        <taxon>Glomeromycotina</taxon>
        <taxon>Glomeromycetes</taxon>
        <taxon>Diversisporales</taxon>
        <taxon>Gigasporaceae</taxon>
        <taxon>Cetraspora</taxon>
    </lineage>
</organism>
<evidence type="ECO:0000313" key="2">
    <source>
        <dbReference type="Proteomes" id="UP000789366"/>
    </source>
</evidence>
<feature type="non-terminal residue" evidence="1">
    <location>
        <position position="48"/>
    </location>
</feature>
<protein>
    <submittedName>
        <fullName evidence="1">33_t:CDS:1</fullName>
    </submittedName>
</protein>
<comment type="caution">
    <text evidence="1">The sequence shown here is derived from an EMBL/GenBank/DDBJ whole genome shotgun (WGS) entry which is preliminary data.</text>
</comment>
<gene>
    <name evidence="1" type="ORF">SPELUC_LOCUS16777</name>
</gene>
<dbReference type="EMBL" id="CAJVPW010064351">
    <property type="protein sequence ID" value="CAG8785778.1"/>
    <property type="molecule type" value="Genomic_DNA"/>
</dbReference>